<accession>A0A934S450</accession>
<dbReference type="PROSITE" id="PS51462">
    <property type="entry name" value="NUDIX"/>
    <property type="match status" value="1"/>
</dbReference>
<organism evidence="5 6">
    <name type="scientific">Pelagicoccus mobilis</name>
    <dbReference type="NCBI Taxonomy" id="415221"/>
    <lineage>
        <taxon>Bacteria</taxon>
        <taxon>Pseudomonadati</taxon>
        <taxon>Verrucomicrobiota</taxon>
        <taxon>Opitutia</taxon>
        <taxon>Puniceicoccales</taxon>
        <taxon>Pelagicoccaceae</taxon>
        <taxon>Pelagicoccus</taxon>
    </lineage>
</organism>
<dbReference type="PRINTS" id="PR00502">
    <property type="entry name" value="NUDIXFAMILY"/>
</dbReference>
<comment type="cofactor">
    <cofactor evidence="1">
        <name>Mg(2+)</name>
        <dbReference type="ChEBI" id="CHEBI:18420"/>
    </cofactor>
</comment>
<name>A0A934S450_9BACT</name>
<comment type="caution">
    <text evidence="5">The sequence shown here is derived from an EMBL/GenBank/DDBJ whole genome shotgun (WGS) entry which is preliminary data.</text>
</comment>
<dbReference type="SUPFAM" id="SSF55811">
    <property type="entry name" value="Nudix"/>
    <property type="match status" value="1"/>
</dbReference>
<dbReference type="PANTHER" id="PTHR43046:SF2">
    <property type="entry name" value="8-OXO-DGTP DIPHOSPHATASE-RELATED"/>
    <property type="match status" value="1"/>
</dbReference>
<feature type="domain" description="Nudix hydrolase" evidence="4">
    <location>
        <begin position="18"/>
        <end position="149"/>
    </location>
</feature>
<dbReference type="GO" id="GO:0016787">
    <property type="term" value="F:hydrolase activity"/>
    <property type="evidence" value="ECO:0007669"/>
    <property type="project" value="UniProtKB-KW"/>
</dbReference>
<proteinExistence type="inferred from homology"/>
<protein>
    <submittedName>
        <fullName evidence="5">NUDIX domain-containing protein</fullName>
    </submittedName>
</protein>
<dbReference type="EMBL" id="JAENIL010000147">
    <property type="protein sequence ID" value="MBK1880754.1"/>
    <property type="molecule type" value="Genomic_DNA"/>
</dbReference>
<dbReference type="Gene3D" id="3.90.79.10">
    <property type="entry name" value="Nucleoside Triphosphate Pyrophosphohydrolase"/>
    <property type="match status" value="1"/>
</dbReference>
<dbReference type="AlphaFoldDB" id="A0A934S450"/>
<dbReference type="InterPro" id="IPR000086">
    <property type="entry name" value="NUDIX_hydrolase_dom"/>
</dbReference>
<evidence type="ECO:0000313" key="6">
    <source>
        <dbReference type="Proteomes" id="UP000617628"/>
    </source>
</evidence>
<keyword evidence="2 3" id="KW-0378">Hydrolase</keyword>
<dbReference type="PANTHER" id="PTHR43046">
    <property type="entry name" value="GDP-MANNOSE MANNOSYL HYDROLASE"/>
    <property type="match status" value="1"/>
</dbReference>
<dbReference type="Pfam" id="PF00293">
    <property type="entry name" value="NUDIX"/>
    <property type="match status" value="1"/>
</dbReference>
<dbReference type="InterPro" id="IPR015797">
    <property type="entry name" value="NUDIX_hydrolase-like_dom_sf"/>
</dbReference>
<evidence type="ECO:0000256" key="2">
    <source>
        <dbReference type="ARBA" id="ARBA00022801"/>
    </source>
</evidence>
<dbReference type="RefSeq" id="WP_200360052.1">
    <property type="nucleotide sequence ID" value="NZ_JAENIL010000147.1"/>
</dbReference>
<gene>
    <name evidence="5" type="ORF">JIN87_27980</name>
</gene>
<evidence type="ECO:0000259" key="4">
    <source>
        <dbReference type="PROSITE" id="PS51462"/>
    </source>
</evidence>
<dbReference type="PROSITE" id="PS00893">
    <property type="entry name" value="NUDIX_BOX"/>
    <property type="match status" value="1"/>
</dbReference>
<dbReference type="Proteomes" id="UP000617628">
    <property type="component" value="Unassembled WGS sequence"/>
</dbReference>
<dbReference type="InterPro" id="IPR020084">
    <property type="entry name" value="NUDIX_hydrolase_CS"/>
</dbReference>
<sequence length="164" mass="18378">MISEYYSSIRNRIGSDLLLIPSVACLVRDSEGKLLLQRKNDGTWSLPAGAIEPNEAPRTAAFRELKEETGIEATRLELVDVYGGSDFRYTYPNSDEVEYTVVVFACEGTISSDQVIDEETKELRYFSEEDFPGLELPFPLNVLYPKETNQPNQALQTTSASARV</sequence>
<comment type="similarity">
    <text evidence="3">Belongs to the Nudix hydrolase family.</text>
</comment>
<evidence type="ECO:0000256" key="3">
    <source>
        <dbReference type="RuleBase" id="RU003476"/>
    </source>
</evidence>
<keyword evidence="6" id="KW-1185">Reference proteome</keyword>
<reference evidence="5" key="1">
    <citation type="submission" date="2021-01" db="EMBL/GenBank/DDBJ databases">
        <title>Modified the classification status of verrucomicrobia.</title>
        <authorList>
            <person name="Feng X."/>
        </authorList>
    </citation>
    <scope>NUCLEOTIDE SEQUENCE</scope>
    <source>
        <strain evidence="5">KCTC 13126</strain>
    </source>
</reference>
<evidence type="ECO:0000313" key="5">
    <source>
        <dbReference type="EMBL" id="MBK1880754.1"/>
    </source>
</evidence>
<dbReference type="InterPro" id="IPR020476">
    <property type="entry name" value="Nudix_hydrolase"/>
</dbReference>
<evidence type="ECO:0000256" key="1">
    <source>
        <dbReference type="ARBA" id="ARBA00001946"/>
    </source>
</evidence>